<reference evidence="1 2" key="1">
    <citation type="submission" date="2013-06" db="EMBL/GenBank/DDBJ databases">
        <title>Complete genome sequence of Paenibacillus mucilaginosus K02.</title>
        <authorList>
            <person name="Xiao B."/>
            <person name="Sun L."/>
            <person name="Xiao L."/>
            <person name="Lian B."/>
        </authorList>
    </citation>
    <scope>NUCLEOTIDE SEQUENCE [LARGE SCALE GENOMIC DNA]</scope>
    <source>
        <strain evidence="1 2">K02</strain>
    </source>
</reference>
<dbReference type="AlphaFoldDB" id="I0BDZ7"/>
<sequence>MYKMEDLFPEATKADIERAKRYLGQYKEKKSRLEFLERNPPQTEELRNVKANLIKFTSLLERAVAQILEEDVRKVMEYRFLRGNSRAATILRFEQWECCDKTIDRKIIDGIESVANTLLFLE</sequence>
<dbReference type="EMBL" id="CP003422">
    <property type="protein sequence ID" value="AFH60594.2"/>
    <property type="molecule type" value="Genomic_DNA"/>
</dbReference>
<dbReference type="KEGG" id="pmw:B2K_07640"/>
<name>I0BDZ7_9BACL</name>
<evidence type="ECO:0008006" key="3">
    <source>
        <dbReference type="Google" id="ProtNLM"/>
    </source>
</evidence>
<dbReference type="HOGENOM" id="CLU_162000_0_0_9"/>
<evidence type="ECO:0000313" key="1">
    <source>
        <dbReference type="EMBL" id="AFH60594.2"/>
    </source>
</evidence>
<gene>
    <name evidence="1" type="ORF">B2K_07640</name>
</gene>
<protein>
    <recommendedName>
        <fullName evidence="3">ArpU family transcriptional regulator</fullName>
    </recommendedName>
</protein>
<dbReference type="RefSeq" id="WP_016362383.1">
    <property type="nucleotide sequence ID" value="NC_017672.3"/>
</dbReference>
<proteinExistence type="predicted"/>
<organism evidence="1 2">
    <name type="scientific">Paenibacillus mucilaginosus K02</name>
    <dbReference type="NCBI Taxonomy" id="997761"/>
    <lineage>
        <taxon>Bacteria</taxon>
        <taxon>Bacillati</taxon>
        <taxon>Bacillota</taxon>
        <taxon>Bacilli</taxon>
        <taxon>Bacillales</taxon>
        <taxon>Paenibacillaceae</taxon>
        <taxon>Paenibacillus</taxon>
    </lineage>
</organism>
<dbReference type="Proteomes" id="UP000007392">
    <property type="component" value="Chromosome"/>
</dbReference>
<evidence type="ECO:0000313" key="2">
    <source>
        <dbReference type="Proteomes" id="UP000007392"/>
    </source>
</evidence>
<accession>I0BDZ7</accession>